<dbReference type="SUPFAM" id="SSF53474">
    <property type="entry name" value="alpha/beta-Hydrolases"/>
    <property type="match status" value="2"/>
</dbReference>
<feature type="domain" description="Peptidase M12B propeptide" evidence="7">
    <location>
        <begin position="41"/>
        <end position="88"/>
    </location>
</feature>
<dbReference type="GO" id="GO:0005615">
    <property type="term" value="C:extracellular space"/>
    <property type="evidence" value="ECO:0007669"/>
    <property type="project" value="TreeGrafter"/>
</dbReference>
<keyword evidence="4" id="KW-1015">Disulfide bond</keyword>
<dbReference type="GO" id="GO:0016298">
    <property type="term" value="F:lipase activity"/>
    <property type="evidence" value="ECO:0007669"/>
    <property type="project" value="InterPro"/>
</dbReference>
<evidence type="ECO:0000313" key="9">
    <source>
        <dbReference type="Proteomes" id="UP000719412"/>
    </source>
</evidence>
<dbReference type="PANTHER" id="PTHR11610">
    <property type="entry name" value="LIPASE"/>
    <property type="match status" value="1"/>
</dbReference>
<name>A0A8J6H7M1_TENMO</name>
<dbReference type="PRINTS" id="PR00821">
    <property type="entry name" value="TAGLIPASE"/>
</dbReference>
<protein>
    <submittedName>
        <fullName evidence="8">Uncharacterized protein</fullName>
    </submittedName>
</protein>
<dbReference type="Pfam" id="PF01562">
    <property type="entry name" value="Pep_M12B_propep"/>
    <property type="match status" value="1"/>
</dbReference>
<keyword evidence="3" id="KW-0964">Secreted</keyword>
<evidence type="ECO:0000259" key="7">
    <source>
        <dbReference type="Pfam" id="PF01562"/>
    </source>
</evidence>
<keyword evidence="9" id="KW-1185">Reference proteome</keyword>
<dbReference type="Proteomes" id="UP000719412">
    <property type="component" value="Unassembled WGS sequence"/>
</dbReference>
<gene>
    <name evidence="8" type="ORF">GEV33_013258</name>
</gene>
<comment type="caution">
    <text evidence="8">The sequence shown here is derived from an EMBL/GenBank/DDBJ whole genome shotgun (WGS) entry which is preliminary data.</text>
</comment>
<dbReference type="PANTHER" id="PTHR11610:SF173">
    <property type="entry name" value="LIPASE DOMAIN-CONTAINING PROTEIN-RELATED"/>
    <property type="match status" value="1"/>
</dbReference>
<dbReference type="InterPro" id="IPR000734">
    <property type="entry name" value="TAG_lipase"/>
</dbReference>
<evidence type="ECO:0000256" key="3">
    <source>
        <dbReference type="ARBA" id="ARBA00022525"/>
    </source>
</evidence>
<dbReference type="InterPro" id="IPR033906">
    <property type="entry name" value="Lipase_N"/>
</dbReference>
<evidence type="ECO:0000256" key="4">
    <source>
        <dbReference type="ARBA" id="ARBA00023157"/>
    </source>
</evidence>
<dbReference type="InterPro" id="IPR002870">
    <property type="entry name" value="Peptidase_M12B_N"/>
</dbReference>
<comment type="similarity">
    <text evidence="2 5">Belongs to the AB hydrolase superfamily. Lipase family.</text>
</comment>
<accession>A0A8J6H7M1</accession>
<dbReference type="Gene3D" id="3.40.50.1820">
    <property type="entry name" value="alpha/beta hydrolase"/>
    <property type="match status" value="2"/>
</dbReference>
<evidence type="ECO:0000256" key="1">
    <source>
        <dbReference type="ARBA" id="ARBA00004613"/>
    </source>
</evidence>
<evidence type="ECO:0000256" key="2">
    <source>
        <dbReference type="ARBA" id="ARBA00010701"/>
    </source>
</evidence>
<dbReference type="GO" id="GO:0017171">
    <property type="term" value="F:serine hydrolase activity"/>
    <property type="evidence" value="ECO:0007669"/>
    <property type="project" value="TreeGrafter"/>
</dbReference>
<dbReference type="EMBL" id="JABDTM020028079">
    <property type="protein sequence ID" value="KAH0809533.1"/>
    <property type="molecule type" value="Genomic_DNA"/>
</dbReference>
<evidence type="ECO:0000259" key="6">
    <source>
        <dbReference type="Pfam" id="PF00151"/>
    </source>
</evidence>
<sequence length="699" mass="77596">MNRRGEFGQKSAAPGVDAATVPGACVTTSCSVLLFQTGKHFHRTSLLIKAFNHKFRLDLELNTQLIAPNIMQKHFLANGAEQVSKQKIVSGSHNCPRFLLRDMDRVVRVCALLVVAVPLTVAIDRIDVTFYLFTESDRNYHRIDHSNADEIAKGHAEIVFLIHGWSENRTAEWYHNLTEAFFARGGKKVIQVDYSSVATQIYPLAVEFSPRVGDIVGDFILNLIRRGVPLERVHVCGHSLGGQIAGFAGQYFYKSTSRRLPRITALDPAGPLFTGRPDDERLDESDAEIVYVIHTDRGKFGYPQVCGTVDVFPNDGVAIQPGCPDWARRDICNHHKSYEYYIYALAHPNALLATRCQSYSDFKSDKCRRKIIDIGGDIVDEDRGCYFLTTKACLMSTTMQLFFAVCAALLFAVAQTVAIDQSDVTFCLFTAPNKNCIPIDYRNGSRYLDKDAEVVILIHGWNTNATTQWYKNVTDAFFTRHDKKYNIIQVDYTKVSTENYLSAVRNVPEVADLIGAFVVNLTKDGVPLKDVRLVGHSLGGQIAGYVGQYVKKKLSQELPEICGLDPAGPLFNLRPASKKLSKSDAKVVYCIHSDAGIFGYARPCGGVDVYPNGGDPPQTGCPNVPFDASCSHGKAPQYYAYAVAHRNSLFAIRCDSYSDFKAGKCDGNKKIDLGQHLSPEDNGSYYLTTTDAPPFRRKP</sequence>
<comment type="subcellular location">
    <subcellularLocation>
        <location evidence="1">Secreted</location>
    </subcellularLocation>
</comment>
<reference evidence="8" key="2">
    <citation type="submission" date="2021-08" db="EMBL/GenBank/DDBJ databases">
        <authorList>
            <person name="Eriksson T."/>
        </authorList>
    </citation>
    <scope>NUCLEOTIDE SEQUENCE</scope>
    <source>
        <strain evidence="8">Stoneville</strain>
        <tissue evidence="8">Whole head</tissue>
    </source>
</reference>
<feature type="domain" description="Lipase" evidence="6">
    <location>
        <begin position="123"/>
        <end position="367"/>
    </location>
</feature>
<evidence type="ECO:0000256" key="5">
    <source>
        <dbReference type="RuleBase" id="RU004262"/>
    </source>
</evidence>
<feature type="domain" description="Lipase" evidence="6">
    <location>
        <begin position="419"/>
        <end position="695"/>
    </location>
</feature>
<evidence type="ECO:0000313" key="8">
    <source>
        <dbReference type="EMBL" id="KAH0809533.1"/>
    </source>
</evidence>
<dbReference type="AlphaFoldDB" id="A0A8J6H7M1"/>
<reference evidence="8" key="1">
    <citation type="journal article" date="2020" name="J Insects Food Feed">
        <title>The yellow mealworm (Tenebrio molitor) genome: a resource for the emerging insects as food and feed industry.</title>
        <authorList>
            <person name="Eriksson T."/>
            <person name="Andere A."/>
            <person name="Kelstrup H."/>
            <person name="Emery V."/>
            <person name="Picard C."/>
        </authorList>
    </citation>
    <scope>NUCLEOTIDE SEQUENCE</scope>
    <source>
        <strain evidence="8">Stoneville</strain>
        <tissue evidence="8">Whole head</tissue>
    </source>
</reference>
<dbReference type="CDD" id="cd00707">
    <property type="entry name" value="Pancreat_lipase_like"/>
    <property type="match status" value="1"/>
</dbReference>
<proteinExistence type="inferred from homology"/>
<dbReference type="PROSITE" id="PS51257">
    <property type="entry name" value="PROKAR_LIPOPROTEIN"/>
    <property type="match status" value="1"/>
</dbReference>
<dbReference type="InterPro" id="IPR013818">
    <property type="entry name" value="Lipase"/>
</dbReference>
<dbReference type="InterPro" id="IPR029058">
    <property type="entry name" value="AB_hydrolase_fold"/>
</dbReference>
<organism evidence="8 9">
    <name type="scientific">Tenebrio molitor</name>
    <name type="common">Yellow mealworm beetle</name>
    <dbReference type="NCBI Taxonomy" id="7067"/>
    <lineage>
        <taxon>Eukaryota</taxon>
        <taxon>Metazoa</taxon>
        <taxon>Ecdysozoa</taxon>
        <taxon>Arthropoda</taxon>
        <taxon>Hexapoda</taxon>
        <taxon>Insecta</taxon>
        <taxon>Pterygota</taxon>
        <taxon>Neoptera</taxon>
        <taxon>Endopterygota</taxon>
        <taxon>Coleoptera</taxon>
        <taxon>Polyphaga</taxon>
        <taxon>Cucujiformia</taxon>
        <taxon>Tenebrionidae</taxon>
        <taxon>Tenebrio</taxon>
    </lineage>
</organism>
<dbReference type="GO" id="GO:0016042">
    <property type="term" value="P:lipid catabolic process"/>
    <property type="evidence" value="ECO:0007669"/>
    <property type="project" value="TreeGrafter"/>
</dbReference>
<dbReference type="Pfam" id="PF00151">
    <property type="entry name" value="Lipase"/>
    <property type="match status" value="2"/>
</dbReference>